<sequence length="625" mass="68693">MPDQDTIVQEEQLETKIAALFALLSDLYSTDDLLVKAGKLNVLDALDSNKINQKLIALQKIVLDNPTLDKLPSGNNAKLELMQHLEDELVSQQAEKMAKKRVEKRISDKLAEKEHQYLKQLRKEIIKSESKDEFSSSPQVLKKELELESLEANSLNVSALNLVSPQKIEEIVGQQEGVKALLSKLQSPYPQHLIIYGPPGVGKTTAARLALEVAKSKGSSPFSKKANFVEVDATTLRWDPREITNPLLGSVHDPIYQGAKGKLSQAGIPEPKLGLVTEAHGGVLFIDEIGELDPELQNKLLKVLEDKRVQFDSSYFEQSDKKVPDYIKKLFASGAPADFILIGATTRTPQEINPALRSRTSSVFFEPLTKDKIKKIVQQAALKLDFNFEDKAVEKISDYTSEGRTAINLLLDAYNLALYHDDNRITGEQVEEAAKLRRMTLINRGQVTSEGKIGRVLGLGVNGFLGSLLEVEAVVFPAATEGQGKIKFNQTAGDMTQDSVFNAATIVRKKTGKDLQNYDLHVNLVGGAKVDGPSAGTAIAVAIISALEEIPVKQDVAVTGEISLQGDIKAVGGVREKIYGAYQAEMSEVLIPQENKTDFSIDDRLKITMVENIDDVLTRMLITKV</sequence>
<dbReference type="RefSeq" id="WP_204702352.1">
    <property type="nucleotide sequence ID" value="NZ_JAFBDQ010000014.1"/>
</dbReference>
<dbReference type="PROSITE" id="PS51786">
    <property type="entry name" value="LON_PROTEOLYTIC"/>
    <property type="match status" value="1"/>
</dbReference>
<dbReference type="InterPro" id="IPR003593">
    <property type="entry name" value="AAA+_ATPase"/>
</dbReference>
<evidence type="ECO:0000256" key="4">
    <source>
        <dbReference type="SAM" id="Coils"/>
    </source>
</evidence>
<dbReference type="Proteomes" id="UP000774000">
    <property type="component" value="Unassembled WGS sequence"/>
</dbReference>
<evidence type="ECO:0000256" key="3">
    <source>
        <dbReference type="PROSITE-ProRule" id="PRU01122"/>
    </source>
</evidence>
<dbReference type="InterPro" id="IPR014721">
    <property type="entry name" value="Ribsml_uS5_D2-typ_fold_subgr"/>
</dbReference>
<keyword evidence="4" id="KW-0175">Coiled coil</keyword>
<dbReference type="CDD" id="cd00009">
    <property type="entry name" value="AAA"/>
    <property type="match status" value="1"/>
</dbReference>
<dbReference type="GO" id="GO:0030163">
    <property type="term" value="P:protein catabolic process"/>
    <property type="evidence" value="ECO:0007669"/>
    <property type="project" value="InterPro"/>
</dbReference>
<dbReference type="PRINTS" id="PR00830">
    <property type="entry name" value="ENDOLAPTASE"/>
</dbReference>
<dbReference type="GO" id="GO:0005524">
    <property type="term" value="F:ATP binding"/>
    <property type="evidence" value="ECO:0007669"/>
    <property type="project" value="InterPro"/>
</dbReference>
<dbReference type="InterPro" id="IPR014252">
    <property type="entry name" value="Spore_LonC"/>
</dbReference>
<dbReference type="Gene3D" id="3.30.230.10">
    <property type="match status" value="1"/>
</dbReference>
<dbReference type="Gene3D" id="1.10.8.60">
    <property type="match status" value="1"/>
</dbReference>
<comment type="caution">
    <text evidence="7">The sequence shown here is derived from an EMBL/GenBank/DDBJ whole genome shotgun (WGS) entry which is preliminary data.</text>
</comment>
<comment type="similarity">
    <text evidence="3">Belongs to the peptidase S16 family.</text>
</comment>
<evidence type="ECO:0000313" key="7">
    <source>
        <dbReference type="EMBL" id="MBM7557607.1"/>
    </source>
</evidence>
<keyword evidence="2 3" id="KW-0720">Serine protease</keyword>
<dbReference type="EMBL" id="JAFBDQ010000014">
    <property type="protein sequence ID" value="MBM7557607.1"/>
    <property type="molecule type" value="Genomic_DNA"/>
</dbReference>
<feature type="domain" description="Lon proteolytic" evidence="6">
    <location>
        <begin position="450"/>
        <end position="623"/>
    </location>
</feature>
<evidence type="ECO:0000259" key="5">
    <source>
        <dbReference type="PROSITE" id="PS50045"/>
    </source>
</evidence>
<dbReference type="GO" id="GO:0006508">
    <property type="term" value="P:proteolysis"/>
    <property type="evidence" value="ECO:0007669"/>
    <property type="project" value="UniProtKB-KW"/>
</dbReference>
<dbReference type="InterPro" id="IPR008269">
    <property type="entry name" value="Lon_proteolytic"/>
</dbReference>
<accession>A0A938XQK2</accession>
<dbReference type="GO" id="GO:0006355">
    <property type="term" value="P:regulation of DNA-templated transcription"/>
    <property type="evidence" value="ECO:0007669"/>
    <property type="project" value="InterPro"/>
</dbReference>
<dbReference type="SUPFAM" id="SSF52540">
    <property type="entry name" value="P-loop containing nucleoside triphosphate hydrolases"/>
    <property type="match status" value="1"/>
</dbReference>
<evidence type="ECO:0000259" key="6">
    <source>
        <dbReference type="PROSITE" id="PS51786"/>
    </source>
</evidence>
<evidence type="ECO:0000256" key="2">
    <source>
        <dbReference type="ARBA" id="ARBA00022825"/>
    </source>
</evidence>
<dbReference type="EC" id="3.4.21.53" evidence="3"/>
<protein>
    <recommendedName>
        <fullName evidence="3">endopeptidase La</fullName>
        <ecNumber evidence="3">3.4.21.53</ecNumber>
    </recommendedName>
</protein>
<dbReference type="AlphaFoldDB" id="A0A938XQK2"/>
<evidence type="ECO:0000313" key="8">
    <source>
        <dbReference type="Proteomes" id="UP000774000"/>
    </source>
</evidence>
<keyword evidence="8" id="KW-1185">Reference proteome</keyword>
<organism evidence="7 8">
    <name type="scientific">Halanaerobacter jeridensis</name>
    <dbReference type="NCBI Taxonomy" id="706427"/>
    <lineage>
        <taxon>Bacteria</taxon>
        <taxon>Bacillati</taxon>
        <taxon>Bacillota</taxon>
        <taxon>Clostridia</taxon>
        <taxon>Halanaerobiales</taxon>
        <taxon>Halobacteroidaceae</taxon>
        <taxon>Halanaerobacter</taxon>
    </lineage>
</organism>
<dbReference type="Pfam" id="PF00158">
    <property type="entry name" value="Sigma54_activat"/>
    <property type="match status" value="1"/>
</dbReference>
<feature type="active site" evidence="3">
    <location>
        <position position="534"/>
    </location>
</feature>
<keyword evidence="3 7" id="KW-0378">Hydrolase</keyword>
<dbReference type="PROSITE" id="PS50045">
    <property type="entry name" value="SIGMA54_INTERACT_4"/>
    <property type="match status" value="1"/>
</dbReference>
<comment type="catalytic activity">
    <reaction evidence="3">
        <text>Hydrolysis of proteins in presence of ATP.</text>
        <dbReference type="EC" id="3.4.21.53"/>
    </reaction>
</comment>
<dbReference type="InterPro" id="IPR002078">
    <property type="entry name" value="Sigma_54_int"/>
</dbReference>
<dbReference type="GO" id="GO:0004176">
    <property type="term" value="F:ATP-dependent peptidase activity"/>
    <property type="evidence" value="ECO:0007669"/>
    <property type="project" value="UniProtKB-UniRule"/>
</dbReference>
<dbReference type="InterPro" id="IPR027417">
    <property type="entry name" value="P-loop_NTPase"/>
</dbReference>
<dbReference type="SMART" id="SM00382">
    <property type="entry name" value="AAA"/>
    <property type="match status" value="1"/>
</dbReference>
<keyword evidence="1 3" id="KW-0645">Protease</keyword>
<evidence type="ECO:0000256" key="1">
    <source>
        <dbReference type="ARBA" id="ARBA00022670"/>
    </source>
</evidence>
<dbReference type="GO" id="GO:0004252">
    <property type="term" value="F:serine-type endopeptidase activity"/>
    <property type="evidence" value="ECO:0007669"/>
    <property type="project" value="UniProtKB-UniRule"/>
</dbReference>
<feature type="domain" description="Sigma-54 factor interaction" evidence="5">
    <location>
        <begin position="193"/>
        <end position="333"/>
    </location>
</feature>
<feature type="coiled-coil region" evidence="4">
    <location>
        <begin position="75"/>
        <end position="102"/>
    </location>
</feature>
<dbReference type="InterPro" id="IPR027065">
    <property type="entry name" value="Lon_Prtase"/>
</dbReference>
<reference evidence="7" key="1">
    <citation type="submission" date="2021-01" db="EMBL/GenBank/DDBJ databases">
        <title>Genomic Encyclopedia of Type Strains, Phase IV (KMG-IV): sequencing the most valuable type-strain genomes for metagenomic binning, comparative biology and taxonomic classification.</title>
        <authorList>
            <person name="Goeker M."/>
        </authorList>
    </citation>
    <scope>NUCLEOTIDE SEQUENCE</scope>
    <source>
        <strain evidence="7">DSM 23230</strain>
    </source>
</reference>
<dbReference type="Gene3D" id="3.40.50.300">
    <property type="entry name" value="P-loop containing nucleotide triphosphate hydrolases"/>
    <property type="match status" value="2"/>
</dbReference>
<dbReference type="InterPro" id="IPR020568">
    <property type="entry name" value="Ribosomal_Su5_D2-typ_SF"/>
</dbReference>
<proteinExistence type="inferred from homology"/>
<dbReference type="PANTHER" id="PTHR10046">
    <property type="entry name" value="ATP DEPENDENT LON PROTEASE FAMILY MEMBER"/>
    <property type="match status" value="1"/>
</dbReference>
<name>A0A938XQK2_9FIRM</name>
<feature type="active site" evidence="3">
    <location>
        <position position="577"/>
    </location>
</feature>
<dbReference type="NCBIfam" id="TIGR02903">
    <property type="entry name" value="spore_lon_C"/>
    <property type="match status" value="1"/>
</dbReference>
<dbReference type="Pfam" id="PF05362">
    <property type="entry name" value="Lon_C"/>
    <property type="match status" value="1"/>
</dbReference>
<dbReference type="SUPFAM" id="SSF54211">
    <property type="entry name" value="Ribosomal protein S5 domain 2-like"/>
    <property type="match status" value="1"/>
</dbReference>
<gene>
    <name evidence="7" type="ORF">JOC47_002473</name>
</gene>